<accession>A0A6L2P9D3</accession>
<evidence type="ECO:0000313" key="2">
    <source>
        <dbReference type="EMBL" id="GEU94197.1"/>
    </source>
</evidence>
<feature type="compositionally biased region" description="Basic and acidic residues" evidence="1">
    <location>
        <begin position="23"/>
        <end position="49"/>
    </location>
</feature>
<sequence>MKIDGKRTKQEPDDIIQPPPSPPKKDTQIDEKVEGKDEHLERSLESKPPEKVVIHDDHLDQTIIVKGNLSVKCRFELIEILRKHADAFTWTPADKTGIPHFIAEHELKTYHHIEPRVQRKRNIAPDQRRVVKDEVAEWLKAGIVRKANVDDMVIKSKTELKMIKDIKETLLTVKKVNMKLNSKKMFLRNGGRQIIRIYSYFRRNQSKSRKSKGRGKHALTKQPETNAMAKRQTCCLEQIPFQSSEKGFTLTRHPQKCTNKRDFHWTTEAEFQEIKRLIMEIPTLTAPKKEEEHMVYLSATNEAVNAILLVKRHGRQAPIHYFDRRKKQEASETKTPENLGTKTDIWKLYTDGASNEHGSRAGLILIDLEGIEYSYALRLNFAKSNNDAKYEALLAGLRIATKIKVKNMHAFADLKLVASQVEGSYEAKVRKPIGLTKGVLIEELNERLVDTAEVNAIIEEATRTWMTLIQENIEHEILPEDVAEA</sequence>
<name>A0A6L2P9D3_TANCI</name>
<dbReference type="AlphaFoldDB" id="A0A6L2P9D3"/>
<protein>
    <submittedName>
        <fullName evidence="2">Uncharacterized protein</fullName>
    </submittedName>
</protein>
<dbReference type="GO" id="GO:0003676">
    <property type="term" value="F:nucleic acid binding"/>
    <property type="evidence" value="ECO:0007669"/>
    <property type="project" value="InterPro"/>
</dbReference>
<dbReference type="SUPFAM" id="SSF56672">
    <property type="entry name" value="DNA/RNA polymerases"/>
    <property type="match status" value="1"/>
</dbReference>
<comment type="caution">
    <text evidence="2">The sequence shown here is derived from an EMBL/GenBank/DDBJ whole genome shotgun (WGS) entry which is preliminary data.</text>
</comment>
<dbReference type="PANTHER" id="PTHR48475:SF1">
    <property type="entry name" value="RNASE H TYPE-1 DOMAIN-CONTAINING PROTEIN"/>
    <property type="match status" value="1"/>
</dbReference>
<organism evidence="2">
    <name type="scientific">Tanacetum cinerariifolium</name>
    <name type="common">Dalmatian daisy</name>
    <name type="synonym">Chrysanthemum cinerariifolium</name>
    <dbReference type="NCBI Taxonomy" id="118510"/>
    <lineage>
        <taxon>Eukaryota</taxon>
        <taxon>Viridiplantae</taxon>
        <taxon>Streptophyta</taxon>
        <taxon>Embryophyta</taxon>
        <taxon>Tracheophyta</taxon>
        <taxon>Spermatophyta</taxon>
        <taxon>Magnoliopsida</taxon>
        <taxon>eudicotyledons</taxon>
        <taxon>Gunneridae</taxon>
        <taxon>Pentapetalae</taxon>
        <taxon>asterids</taxon>
        <taxon>campanulids</taxon>
        <taxon>Asterales</taxon>
        <taxon>Asteraceae</taxon>
        <taxon>Asteroideae</taxon>
        <taxon>Anthemideae</taxon>
        <taxon>Anthemidinae</taxon>
        <taxon>Tanacetum</taxon>
    </lineage>
</organism>
<dbReference type="InterPro" id="IPR036397">
    <property type="entry name" value="RNaseH_sf"/>
</dbReference>
<dbReference type="Gene3D" id="3.30.420.10">
    <property type="entry name" value="Ribonuclease H-like superfamily/Ribonuclease H"/>
    <property type="match status" value="1"/>
</dbReference>
<proteinExistence type="predicted"/>
<reference evidence="2" key="1">
    <citation type="journal article" date="2019" name="Sci. Rep.">
        <title>Draft genome of Tanacetum cinerariifolium, the natural source of mosquito coil.</title>
        <authorList>
            <person name="Yamashiro T."/>
            <person name="Shiraishi A."/>
            <person name="Satake H."/>
            <person name="Nakayama K."/>
        </authorList>
    </citation>
    <scope>NUCLEOTIDE SEQUENCE</scope>
</reference>
<gene>
    <name evidence="2" type="ORF">Tci_066175</name>
</gene>
<evidence type="ECO:0000256" key="1">
    <source>
        <dbReference type="SAM" id="MobiDB-lite"/>
    </source>
</evidence>
<dbReference type="InterPro" id="IPR043502">
    <property type="entry name" value="DNA/RNA_pol_sf"/>
</dbReference>
<dbReference type="PANTHER" id="PTHR48475">
    <property type="entry name" value="RIBONUCLEASE H"/>
    <property type="match status" value="1"/>
</dbReference>
<dbReference type="EMBL" id="BKCJ010011020">
    <property type="protein sequence ID" value="GEU94197.1"/>
    <property type="molecule type" value="Genomic_DNA"/>
</dbReference>
<feature type="region of interest" description="Disordered" evidence="1">
    <location>
        <begin position="1"/>
        <end position="49"/>
    </location>
</feature>
<feature type="compositionally biased region" description="Basic and acidic residues" evidence="1">
    <location>
        <begin position="1"/>
        <end position="12"/>
    </location>
</feature>